<sequence length="87" mass="10072">MGGFSITVFVFNISVTMHWKGLWTLFSYHGKVVNAFIPEKTSRNGKRFGFVRFSNFLDAQRAISRLNGFVILGNRIWVNIARFNGRR</sequence>
<keyword evidence="4" id="KW-0694">RNA-binding</keyword>
<evidence type="ECO:0000256" key="3">
    <source>
        <dbReference type="ARBA" id="ARBA00023187"/>
    </source>
</evidence>
<feature type="domain" description="RRM" evidence="5">
    <location>
        <begin position="6"/>
        <end position="83"/>
    </location>
</feature>
<dbReference type="SUPFAM" id="SSF54928">
    <property type="entry name" value="RNA-binding domain, RBD"/>
    <property type="match status" value="1"/>
</dbReference>
<dbReference type="InterPro" id="IPR000504">
    <property type="entry name" value="RRM_dom"/>
</dbReference>
<evidence type="ECO:0000313" key="7">
    <source>
        <dbReference type="Proteomes" id="UP000323597"/>
    </source>
</evidence>
<dbReference type="PROSITE" id="PS50102">
    <property type="entry name" value="RRM"/>
    <property type="match status" value="1"/>
</dbReference>
<reference evidence="6 7" key="1">
    <citation type="submission" date="2019-07" db="EMBL/GenBank/DDBJ databases">
        <title>WGS assembly of Gossypium mustelinum.</title>
        <authorList>
            <person name="Chen Z.J."/>
            <person name="Sreedasyam A."/>
            <person name="Ando A."/>
            <person name="Song Q."/>
            <person name="De L."/>
            <person name="Hulse-Kemp A."/>
            <person name="Ding M."/>
            <person name="Ye W."/>
            <person name="Kirkbride R."/>
            <person name="Jenkins J."/>
            <person name="Plott C."/>
            <person name="Lovell J."/>
            <person name="Lin Y.-M."/>
            <person name="Vaughn R."/>
            <person name="Liu B."/>
            <person name="Li W."/>
            <person name="Simpson S."/>
            <person name="Scheffler B."/>
            <person name="Saski C."/>
            <person name="Grover C."/>
            <person name="Hu G."/>
            <person name="Conover J."/>
            <person name="Carlson J."/>
            <person name="Shu S."/>
            <person name="Boston L."/>
            <person name="Williams M."/>
            <person name="Peterson D."/>
            <person name="Mcgee K."/>
            <person name="Jones D."/>
            <person name="Wendel J."/>
            <person name="Stelly D."/>
            <person name="Grimwood J."/>
            <person name="Schmutz J."/>
        </authorList>
    </citation>
    <scope>NUCLEOTIDE SEQUENCE [LARGE SCALE GENOMIC DNA]</scope>
    <source>
        <strain evidence="6">1408120.09</strain>
    </source>
</reference>
<dbReference type="CDD" id="cd00590">
    <property type="entry name" value="RRM_SF"/>
    <property type="match status" value="1"/>
</dbReference>
<dbReference type="InterPro" id="IPR035979">
    <property type="entry name" value="RBD_domain_sf"/>
</dbReference>
<protein>
    <recommendedName>
        <fullName evidence="5">RRM domain-containing protein</fullName>
    </recommendedName>
</protein>
<evidence type="ECO:0000313" key="6">
    <source>
        <dbReference type="EMBL" id="TYJ13921.1"/>
    </source>
</evidence>
<name>A0A5D2XLT7_GOSMU</name>
<evidence type="ECO:0000259" key="5">
    <source>
        <dbReference type="PROSITE" id="PS50102"/>
    </source>
</evidence>
<dbReference type="GO" id="GO:0008380">
    <property type="term" value="P:RNA splicing"/>
    <property type="evidence" value="ECO:0007669"/>
    <property type="project" value="UniProtKB-KW"/>
</dbReference>
<dbReference type="PANTHER" id="PTHR23147">
    <property type="entry name" value="SERINE/ARGININE RICH SPLICING FACTOR"/>
    <property type="match status" value="1"/>
</dbReference>
<keyword evidence="1" id="KW-0507">mRNA processing</keyword>
<keyword evidence="2" id="KW-0747">Spliceosome</keyword>
<dbReference type="InterPro" id="IPR012677">
    <property type="entry name" value="Nucleotide-bd_a/b_plait_sf"/>
</dbReference>
<organism evidence="6 7">
    <name type="scientific">Gossypium mustelinum</name>
    <name type="common">Cotton</name>
    <name type="synonym">Gossypium caicoense</name>
    <dbReference type="NCBI Taxonomy" id="34275"/>
    <lineage>
        <taxon>Eukaryota</taxon>
        <taxon>Viridiplantae</taxon>
        <taxon>Streptophyta</taxon>
        <taxon>Embryophyta</taxon>
        <taxon>Tracheophyta</taxon>
        <taxon>Spermatophyta</taxon>
        <taxon>Magnoliopsida</taxon>
        <taxon>eudicotyledons</taxon>
        <taxon>Gunneridae</taxon>
        <taxon>Pentapetalae</taxon>
        <taxon>rosids</taxon>
        <taxon>malvids</taxon>
        <taxon>Malvales</taxon>
        <taxon>Malvaceae</taxon>
        <taxon>Malvoideae</taxon>
        <taxon>Gossypium</taxon>
    </lineage>
</organism>
<dbReference type="InterPro" id="IPR050907">
    <property type="entry name" value="SRSF"/>
</dbReference>
<dbReference type="GO" id="GO:0006397">
    <property type="term" value="P:mRNA processing"/>
    <property type="evidence" value="ECO:0007669"/>
    <property type="project" value="UniProtKB-KW"/>
</dbReference>
<dbReference type="Gene3D" id="3.30.70.330">
    <property type="match status" value="1"/>
</dbReference>
<feature type="non-terminal residue" evidence="6">
    <location>
        <position position="87"/>
    </location>
</feature>
<evidence type="ECO:0000256" key="2">
    <source>
        <dbReference type="ARBA" id="ARBA00022728"/>
    </source>
</evidence>
<dbReference type="GO" id="GO:0005681">
    <property type="term" value="C:spliceosomal complex"/>
    <property type="evidence" value="ECO:0007669"/>
    <property type="project" value="UniProtKB-KW"/>
</dbReference>
<dbReference type="SMART" id="SM00360">
    <property type="entry name" value="RRM"/>
    <property type="match status" value="1"/>
</dbReference>
<keyword evidence="7" id="KW-1185">Reference proteome</keyword>
<evidence type="ECO:0000256" key="4">
    <source>
        <dbReference type="PROSITE-ProRule" id="PRU00176"/>
    </source>
</evidence>
<dbReference type="Proteomes" id="UP000323597">
    <property type="component" value="Chromosome A10"/>
</dbReference>
<dbReference type="GO" id="GO:0003723">
    <property type="term" value="F:RNA binding"/>
    <property type="evidence" value="ECO:0007669"/>
    <property type="project" value="UniProtKB-UniRule"/>
</dbReference>
<evidence type="ECO:0000256" key="1">
    <source>
        <dbReference type="ARBA" id="ARBA00022664"/>
    </source>
</evidence>
<dbReference type="AlphaFoldDB" id="A0A5D2XLT7"/>
<dbReference type="Pfam" id="PF00076">
    <property type="entry name" value="RRM_1"/>
    <property type="match status" value="1"/>
</dbReference>
<keyword evidence="3" id="KW-0508">mRNA splicing</keyword>
<dbReference type="EMBL" id="CM017645">
    <property type="protein sequence ID" value="TYJ13921.1"/>
    <property type="molecule type" value="Genomic_DNA"/>
</dbReference>
<accession>A0A5D2XLT7</accession>
<gene>
    <name evidence="6" type="ORF">E1A91_A10G083000v1</name>
</gene>
<proteinExistence type="predicted"/>